<sequence>MSEQPRLERIRRKPSSFTHGEIEAGAKSFGKAFLRDDREESSGIDIRSRGALRQGIRFGLFLPRSRSLSMFAKSLGRNPLPFRSPVRRLQEEAPCPVASLPLPESRPKQVYFARPRRSTPVPPSRP</sequence>
<evidence type="ECO:0000313" key="3">
    <source>
        <dbReference type="Proteomes" id="UP000775213"/>
    </source>
</evidence>
<evidence type="ECO:0000313" key="2">
    <source>
        <dbReference type="EMBL" id="KAH0459298.1"/>
    </source>
</evidence>
<keyword evidence="3" id="KW-1185">Reference proteome</keyword>
<comment type="caution">
    <text evidence="2">The sequence shown here is derived from an EMBL/GenBank/DDBJ whole genome shotgun (WGS) entry which is preliminary data.</text>
</comment>
<feature type="region of interest" description="Disordered" evidence="1">
    <location>
        <begin position="1"/>
        <end position="20"/>
    </location>
</feature>
<organism evidence="2 3">
    <name type="scientific">Dendrobium chrysotoxum</name>
    <name type="common">Orchid</name>
    <dbReference type="NCBI Taxonomy" id="161865"/>
    <lineage>
        <taxon>Eukaryota</taxon>
        <taxon>Viridiplantae</taxon>
        <taxon>Streptophyta</taxon>
        <taxon>Embryophyta</taxon>
        <taxon>Tracheophyta</taxon>
        <taxon>Spermatophyta</taxon>
        <taxon>Magnoliopsida</taxon>
        <taxon>Liliopsida</taxon>
        <taxon>Asparagales</taxon>
        <taxon>Orchidaceae</taxon>
        <taxon>Epidendroideae</taxon>
        <taxon>Malaxideae</taxon>
        <taxon>Dendrobiinae</taxon>
        <taxon>Dendrobium</taxon>
    </lineage>
</organism>
<dbReference type="Proteomes" id="UP000775213">
    <property type="component" value="Unassembled WGS sequence"/>
</dbReference>
<dbReference type="AlphaFoldDB" id="A0AAV7GUE3"/>
<gene>
    <name evidence="2" type="ORF">IEQ34_012112</name>
</gene>
<name>A0AAV7GUE3_DENCH</name>
<proteinExistence type="predicted"/>
<protein>
    <submittedName>
        <fullName evidence="2">Uncharacterized protein</fullName>
    </submittedName>
</protein>
<reference evidence="2 3" key="1">
    <citation type="journal article" date="2021" name="Hortic Res">
        <title>Chromosome-scale assembly of the Dendrobium chrysotoxum genome enhances the understanding of orchid evolution.</title>
        <authorList>
            <person name="Zhang Y."/>
            <person name="Zhang G.Q."/>
            <person name="Zhang D."/>
            <person name="Liu X.D."/>
            <person name="Xu X.Y."/>
            <person name="Sun W.H."/>
            <person name="Yu X."/>
            <person name="Zhu X."/>
            <person name="Wang Z.W."/>
            <person name="Zhao X."/>
            <person name="Zhong W.Y."/>
            <person name="Chen H."/>
            <person name="Yin W.L."/>
            <person name="Huang T."/>
            <person name="Niu S.C."/>
            <person name="Liu Z.J."/>
        </authorList>
    </citation>
    <scope>NUCLEOTIDE SEQUENCE [LARGE SCALE GENOMIC DNA]</scope>
    <source>
        <strain evidence="2">Lindl</strain>
    </source>
</reference>
<accession>A0AAV7GUE3</accession>
<feature type="region of interest" description="Disordered" evidence="1">
    <location>
        <begin position="97"/>
        <end position="126"/>
    </location>
</feature>
<evidence type="ECO:0000256" key="1">
    <source>
        <dbReference type="SAM" id="MobiDB-lite"/>
    </source>
</evidence>
<dbReference type="EMBL" id="JAGFBR010000011">
    <property type="protein sequence ID" value="KAH0459298.1"/>
    <property type="molecule type" value="Genomic_DNA"/>
</dbReference>